<dbReference type="Pfam" id="PF00169">
    <property type="entry name" value="PH"/>
    <property type="match status" value="1"/>
</dbReference>
<feature type="region of interest" description="Disordered" evidence="10">
    <location>
        <begin position="253"/>
        <end position="275"/>
    </location>
</feature>
<sequence>MAEAKAPENFQGWLYKWTNYIKGYQRRWFVLSNELLSYYRNQTEMSHTCRGTINLAGAYIDTEDSCNFVISSGAQTFHLKASSEVERQRWVTALELAKAKAIQMMEEDSAGLPWTLVQWPKDDDEKLHPQETDHNEVQTTLRQLTSKLEDLNTCNDLIVKHGAALQRSLSELETTEDPGQASSRLKGISERATLFRITSNAMINACADFLELAQTHGRKWQKAIHYEHTQRIRLEETIETLAKQHNSLELACREASQDKSKGNSDESKEDHSDDDENEFFDAIEQFQFTTSVQLPRDNSNLHHRRTPSEGSVASTEASSGEEMQPGVEAVVQINKLDEGNNLPNRLKTQPKVGPMVKQRRKKIPEKPNQSLSLWSIIKNCIGKELSRIPMPVNFNEPLSMLQRLTEDMFYSDLLSMAAQCDDTCEEMAYVAAFITSAYAETSVRTTKPFNPLLGETFECDRMDDLGWRAISEQVSHHPPAAAFHFESKDWTLWMETTISSKFRGKYLQIFPQGTAHITFKKSGSHYTYTRVTVTVHNIIVGKLWVDQSGECELLNHTTKDVCRLNFKPTSYFSRDVPRKVTGVIMDSNNTAKYVLSGTWDKKMEYAEVQNITIDKSGRGKPVYNCGATKVLWQRTPPMPNCELMYNFNELAVTMNEPEDHVAPTDSRNRPDQRLMETGYWDEANQEKLRLEDKQRSKRKKRESEAALAAEAGKPFEGYRPVWFERRMDQLTKSMAYQYRGEYWNNKDKQEWNICPDIF</sequence>
<dbReference type="KEGG" id="spu:585956"/>
<dbReference type="SUPFAM" id="SSF50729">
    <property type="entry name" value="PH domain-like"/>
    <property type="match status" value="1"/>
</dbReference>
<dbReference type="GO" id="GO:0097038">
    <property type="term" value="C:perinuclear endoplasmic reticulum"/>
    <property type="evidence" value="ECO:0000318"/>
    <property type="project" value="GO_Central"/>
</dbReference>
<dbReference type="CDD" id="cd13284">
    <property type="entry name" value="PH_OSBP_ORP4"/>
    <property type="match status" value="1"/>
</dbReference>
<dbReference type="PANTHER" id="PTHR10972">
    <property type="entry name" value="OXYSTEROL-BINDING PROTEIN-RELATED"/>
    <property type="match status" value="1"/>
</dbReference>
<evidence type="ECO:0000256" key="3">
    <source>
        <dbReference type="ARBA" id="ARBA00022448"/>
    </source>
</evidence>
<feature type="compositionally biased region" description="Basic and acidic residues" evidence="10">
    <location>
        <begin position="684"/>
        <end position="694"/>
    </location>
</feature>
<organism evidence="12 13">
    <name type="scientific">Strongylocentrotus purpuratus</name>
    <name type="common">Purple sea urchin</name>
    <dbReference type="NCBI Taxonomy" id="7668"/>
    <lineage>
        <taxon>Eukaryota</taxon>
        <taxon>Metazoa</taxon>
        <taxon>Echinodermata</taxon>
        <taxon>Eleutherozoa</taxon>
        <taxon>Echinozoa</taxon>
        <taxon>Echinoidea</taxon>
        <taxon>Euechinoidea</taxon>
        <taxon>Echinacea</taxon>
        <taxon>Camarodonta</taxon>
        <taxon>Echinidea</taxon>
        <taxon>Strongylocentrotidae</taxon>
        <taxon>Strongylocentrotus</taxon>
    </lineage>
</organism>
<keyword evidence="7" id="KW-0472">Membrane</keyword>
<dbReference type="FunFam" id="2.40.160.120:FF:000003">
    <property type="entry name" value="Oxysterol-binding protein"/>
    <property type="match status" value="1"/>
</dbReference>
<dbReference type="OMA" id="WDEKMDY"/>
<evidence type="ECO:0000256" key="6">
    <source>
        <dbReference type="ARBA" id="ARBA00023121"/>
    </source>
</evidence>
<keyword evidence="5 9" id="KW-0445">Lipid transport</keyword>
<dbReference type="SUPFAM" id="SSF144000">
    <property type="entry name" value="Oxysterol-binding protein-like"/>
    <property type="match status" value="1"/>
</dbReference>
<dbReference type="InterPro" id="IPR011993">
    <property type="entry name" value="PH-like_dom_sf"/>
</dbReference>
<dbReference type="PANTHER" id="PTHR10972:SF205">
    <property type="entry name" value="OXYSTEROL-BINDING PROTEIN 1"/>
    <property type="match status" value="1"/>
</dbReference>
<protein>
    <recommendedName>
        <fullName evidence="9">Oxysterol-binding protein</fullName>
    </recommendedName>
</protein>
<dbReference type="InterPro" id="IPR001849">
    <property type="entry name" value="PH_domain"/>
</dbReference>
<accession>A0A7M7PAT2</accession>
<evidence type="ECO:0000256" key="5">
    <source>
        <dbReference type="ARBA" id="ARBA00023055"/>
    </source>
</evidence>
<evidence type="ECO:0000313" key="13">
    <source>
        <dbReference type="Proteomes" id="UP000007110"/>
    </source>
</evidence>
<dbReference type="GO" id="GO:0032934">
    <property type="term" value="F:sterol binding"/>
    <property type="evidence" value="ECO:0000318"/>
    <property type="project" value="GO_Central"/>
</dbReference>
<name>A0A7M7PAT2_STRPU</name>
<evidence type="ECO:0000256" key="7">
    <source>
        <dbReference type="ARBA" id="ARBA00023136"/>
    </source>
</evidence>
<dbReference type="OrthoDB" id="1854502at2759"/>
<proteinExistence type="inferred from homology"/>
<evidence type="ECO:0000256" key="10">
    <source>
        <dbReference type="SAM" id="MobiDB-lite"/>
    </source>
</evidence>
<dbReference type="Gene3D" id="2.40.160.120">
    <property type="match status" value="1"/>
</dbReference>
<feature type="compositionally biased region" description="Polar residues" evidence="10">
    <location>
        <begin position="308"/>
        <end position="318"/>
    </location>
</feature>
<evidence type="ECO:0000256" key="1">
    <source>
        <dbReference type="ARBA" id="ARBA00004170"/>
    </source>
</evidence>
<reference evidence="13" key="1">
    <citation type="submission" date="2015-02" db="EMBL/GenBank/DDBJ databases">
        <title>Genome sequencing for Strongylocentrotus purpuratus.</title>
        <authorList>
            <person name="Murali S."/>
            <person name="Liu Y."/>
            <person name="Vee V."/>
            <person name="English A."/>
            <person name="Wang M."/>
            <person name="Skinner E."/>
            <person name="Han Y."/>
            <person name="Muzny D.M."/>
            <person name="Worley K.C."/>
            <person name="Gibbs R.A."/>
        </authorList>
    </citation>
    <scope>NUCLEOTIDE SEQUENCE</scope>
</reference>
<dbReference type="InParanoid" id="A0A7M7PAT2"/>
<keyword evidence="13" id="KW-1185">Reference proteome</keyword>
<comment type="subcellular location">
    <subcellularLocation>
        <location evidence="1">Membrane</location>
        <topology evidence="1">Peripheral membrane protein</topology>
    </subcellularLocation>
</comment>
<dbReference type="InterPro" id="IPR037239">
    <property type="entry name" value="OSBP_sf"/>
</dbReference>
<dbReference type="GO" id="GO:0005829">
    <property type="term" value="C:cytosol"/>
    <property type="evidence" value="ECO:0000318"/>
    <property type="project" value="GO_Central"/>
</dbReference>
<evidence type="ECO:0000256" key="8">
    <source>
        <dbReference type="RuleBase" id="RU003844"/>
    </source>
</evidence>
<dbReference type="Proteomes" id="UP000007110">
    <property type="component" value="Unassembled WGS sequence"/>
</dbReference>
<dbReference type="PROSITE" id="PS01013">
    <property type="entry name" value="OSBP"/>
    <property type="match status" value="1"/>
</dbReference>
<evidence type="ECO:0000259" key="11">
    <source>
        <dbReference type="PROSITE" id="PS50003"/>
    </source>
</evidence>
<reference evidence="12" key="2">
    <citation type="submission" date="2021-01" db="UniProtKB">
        <authorList>
            <consortium name="EnsemblMetazoa"/>
        </authorList>
    </citation>
    <scope>IDENTIFICATION</scope>
</reference>
<dbReference type="Gene3D" id="2.30.29.30">
    <property type="entry name" value="Pleckstrin-homology domain (PH domain)/Phosphotyrosine-binding domain (PTB)"/>
    <property type="match status" value="1"/>
</dbReference>
<feature type="domain" description="PH" evidence="11">
    <location>
        <begin position="7"/>
        <end position="99"/>
    </location>
</feature>
<dbReference type="InterPro" id="IPR018494">
    <property type="entry name" value="Oxysterol-bd_CS"/>
</dbReference>
<evidence type="ECO:0000256" key="2">
    <source>
        <dbReference type="ARBA" id="ARBA00008842"/>
    </source>
</evidence>
<dbReference type="AlphaFoldDB" id="A0A7M7PAT2"/>
<keyword evidence="6" id="KW-0446">Lipid-binding</keyword>
<evidence type="ECO:0000256" key="4">
    <source>
        <dbReference type="ARBA" id="ARBA00022553"/>
    </source>
</evidence>
<dbReference type="GeneID" id="585956"/>
<evidence type="ECO:0000313" key="12">
    <source>
        <dbReference type="EnsemblMetazoa" id="XP_030847684"/>
    </source>
</evidence>
<dbReference type="Pfam" id="PF01237">
    <property type="entry name" value="Oxysterol_BP"/>
    <property type="match status" value="1"/>
</dbReference>
<dbReference type="GO" id="GO:0005886">
    <property type="term" value="C:plasma membrane"/>
    <property type="evidence" value="ECO:0000318"/>
    <property type="project" value="GO_Central"/>
</dbReference>
<dbReference type="GO" id="GO:0006869">
    <property type="term" value="P:lipid transport"/>
    <property type="evidence" value="ECO:0007669"/>
    <property type="project" value="UniProtKB-KW"/>
</dbReference>
<keyword evidence="4" id="KW-0597">Phosphoprotein</keyword>
<feature type="region of interest" description="Disordered" evidence="10">
    <location>
        <begin position="658"/>
        <end position="707"/>
    </location>
</feature>
<dbReference type="InterPro" id="IPR000648">
    <property type="entry name" value="Oxysterol-bd"/>
</dbReference>
<feature type="region of interest" description="Disordered" evidence="10">
    <location>
        <begin position="291"/>
        <end position="324"/>
    </location>
</feature>
<comment type="similarity">
    <text evidence="2 8">Belongs to the OSBP family.</text>
</comment>
<keyword evidence="3 9" id="KW-0813">Transport</keyword>
<dbReference type="SMART" id="SM00233">
    <property type="entry name" value="PH"/>
    <property type="match status" value="1"/>
</dbReference>
<dbReference type="FunFam" id="2.30.29.30:FF:000074">
    <property type="entry name" value="Oxysterol-binding protein"/>
    <property type="match status" value="1"/>
</dbReference>
<feature type="compositionally biased region" description="Basic and acidic residues" evidence="10">
    <location>
        <begin position="253"/>
        <end position="271"/>
    </location>
</feature>
<dbReference type="PROSITE" id="PS50003">
    <property type="entry name" value="PH_DOMAIN"/>
    <property type="match status" value="1"/>
</dbReference>
<evidence type="ECO:0000256" key="9">
    <source>
        <dbReference type="RuleBase" id="RU003845"/>
    </source>
</evidence>
<dbReference type="RefSeq" id="XP_030847684.1">
    <property type="nucleotide sequence ID" value="XM_030991824.1"/>
</dbReference>
<dbReference type="EnsemblMetazoa" id="XM_030991824">
    <property type="protein sequence ID" value="XP_030847684"/>
    <property type="gene ID" value="LOC585956"/>
</dbReference>
<feature type="compositionally biased region" description="Basic and acidic residues" evidence="10">
    <location>
        <begin position="658"/>
        <end position="674"/>
    </location>
</feature>